<dbReference type="Proteomes" id="UP000473278">
    <property type="component" value="Unassembled WGS sequence"/>
</dbReference>
<evidence type="ECO:0000313" key="1">
    <source>
        <dbReference type="EMBL" id="NGP75784.1"/>
    </source>
</evidence>
<comment type="caution">
    <text evidence="1">The sequence shown here is derived from an EMBL/GenBank/DDBJ whole genome shotgun (WGS) entry which is preliminary data.</text>
</comment>
<gene>
    <name evidence="1" type="ORF">G3570_04015</name>
</gene>
<evidence type="ECO:0000313" key="2">
    <source>
        <dbReference type="Proteomes" id="UP000473278"/>
    </source>
</evidence>
<dbReference type="AlphaFoldDB" id="A0A6M1SXE1"/>
<dbReference type="EMBL" id="JAALLT010000001">
    <property type="protein sequence ID" value="NGP75784.1"/>
    <property type="molecule type" value="Genomic_DNA"/>
</dbReference>
<dbReference type="SUPFAM" id="SSF82784">
    <property type="entry name" value="OsmC-like"/>
    <property type="match status" value="1"/>
</dbReference>
<dbReference type="RefSeq" id="WP_165139394.1">
    <property type="nucleotide sequence ID" value="NZ_JAALLT010000001.1"/>
</dbReference>
<keyword evidence="2" id="KW-1185">Reference proteome</keyword>
<organism evidence="1 2">
    <name type="scientific">Halalkalibaculum roseum</name>
    <dbReference type="NCBI Taxonomy" id="2709311"/>
    <lineage>
        <taxon>Bacteria</taxon>
        <taxon>Pseudomonadati</taxon>
        <taxon>Balneolota</taxon>
        <taxon>Balneolia</taxon>
        <taxon>Balneolales</taxon>
        <taxon>Balneolaceae</taxon>
        <taxon>Halalkalibaculum</taxon>
    </lineage>
</organism>
<accession>A0A6M1SXE1</accession>
<dbReference type="InterPro" id="IPR015946">
    <property type="entry name" value="KH_dom-like_a/b"/>
</dbReference>
<sequence>MATDSDKKKIVHVHLPKDEIYTTTLTAGKHELVADEPERVEGGKDEGPDPYDYLLMALGSCTVMTVKMYARRKEWPLEDIFVELRHNKRHDEDCKNCDDEKSKIDVIEKDLVVKGDLTQKQVDRLLEIANKCPVNRTLLGDIKIMGSIEHT</sequence>
<protein>
    <submittedName>
        <fullName evidence="1">OsmC family protein</fullName>
    </submittedName>
</protein>
<proteinExistence type="predicted"/>
<reference evidence="1 2" key="1">
    <citation type="submission" date="2020-02" db="EMBL/GenBank/DDBJ databases">
        <title>Balneolaceae bacterium YR4-1, complete genome.</title>
        <authorList>
            <person name="Li Y."/>
            <person name="Wu S."/>
        </authorList>
    </citation>
    <scope>NUCLEOTIDE SEQUENCE [LARGE SCALE GENOMIC DNA]</scope>
    <source>
        <strain evidence="1 2">YR4-1</strain>
    </source>
</reference>
<dbReference type="InterPro" id="IPR036102">
    <property type="entry name" value="OsmC/Ohrsf"/>
</dbReference>
<dbReference type="InterPro" id="IPR003718">
    <property type="entry name" value="OsmC/Ohr_fam"/>
</dbReference>
<dbReference type="PANTHER" id="PTHR39624:SF2">
    <property type="entry name" value="OSMC-LIKE PROTEIN"/>
    <property type="match status" value="1"/>
</dbReference>
<name>A0A6M1SXE1_9BACT</name>
<dbReference type="Pfam" id="PF02566">
    <property type="entry name" value="OsmC"/>
    <property type="match status" value="1"/>
</dbReference>
<dbReference type="PANTHER" id="PTHR39624">
    <property type="entry name" value="PROTEIN INVOLVED IN RIMO-MEDIATED BETA-METHYLTHIOLATION OF RIBOSOMAL PROTEIN S12 YCAO"/>
    <property type="match status" value="1"/>
</dbReference>
<dbReference type="Gene3D" id="3.30.300.20">
    <property type="match status" value="1"/>
</dbReference>